<evidence type="ECO:0000313" key="2">
    <source>
        <dbReference type="Proteomes" id="UP000606274"/>
    </source>
</evidence>
<dbReference type="PANTHER" id="PTHR13707">
    <property type="entry name" value="KETOACID-COENZYME A TRANSFERASE"/>
    <property type="match status" value="1"/>
</dbReference>
<dbReference type="Pfam" id="PF01144">
    <property type="entry name" value="CoA_trans"/>
    <property type="match status" value="1"/>
</dbReference>
<dbReference type="InterPro" id="IPR004165">
    <property type="entry name" value="CoA_trans_fam_I"/>
</dbReference>
<dbReference type="Proteomes" id="UP000606274">
    <property type="component" value="Unassembled WGS sequence"/>
</dbReference>
<keyword evidence="2" id="KW-1185">Reference proteome</keyword>
<dbReference type="SUPFAM" id="SSF100950">
    <property type="entry name" value="NagB/RpiA/CoA transferase-like"/>
    <property type="match status" value="1"/>
</dbReference>
<accession>A0A8T0AU55</accession>
<gene>
    <name evidence="1" type="ORF">HF521_006516</name>
</gene>
<dbReference type="AlphaFoldDB" id="A0A8T0AU55"/>
<dbReference type="EMBL" id="JABFDY010000017">
    <property type="protein sequence ID" value="KAF7694793.1"/>
    <property type="molecule type" value="Genomic_DNA"/>
</dbReference>
<dbReference type="Gene3D" id="3.40.1080.10">
    <property type="entry name" value="Glutaconate Coenzyme A-transferase"/>
    <property type="match status" value="1"/>
</dbReference>
<dbReference type="PANTHER" id="PTHR13707:SF23">
    <property type="entry name" value="SUCCINYL-COA:3-KETOACID-COENZYME A TRANSFERASE"/>
    <property type="match status" value="1"/>
</dbReference>
<reference evidence="1" key="1">
    <citation type="submission" date="2020-08" db="EMBL/GenBank/DDBJ databases">
        <title>Chromosome-level assembly of Southern catfish (Silurus meridionalis) provides insights into visual adaptation to the nocturnal and benthic lifestyles.</title>
        <authorList>
            <person name="Zhang Y."/>
            <person name="Wang D."/>
            <person name="Peng Z."/>
        </authorList>
    </citation>
    <scope>NUCLEOTIDE SEQUENCE</scope>
    <source>
        <strain evidence="1">SWU-2019-XX</strain>
        <tissue evidence="1">Muscle</tissue>
    </source>
</reference>
<evidence type="ECO:0000313" key="1">
    <source>
        <dbReference type="EMBL" id="KAF7694793.1"/>
    </source>
</evidence>
<sequence length="103" mass="11220">MAALRVLCGAHIRSVYTLPLSKSCLCYFSTSSWRRSKFYYNPTEAVRDIPDGATVLVGGFGLCGIPENLINSLLETGVKRLTAVSNNAGSVTHTHTHTHTHTQ</sequence>
<dbReference type="InterPro" id="IPR037171">
    <property type="entry name" value="NagB/RpiA_transferase-like"/>
</dbReference>
<dbReference type="InterPro" id="IPR004163">
    <property type="entry name" value="CoA_transf_BS"/>
</dbReference>
<dbReference type="GO" id="GO:0008260">
    <property type="term" value="F:succinyl-CoA:3-oxo-acid CoA-transferase activity"/>
    <property type="evidence" value="ECO:0007669"/>
    <property type="project" value="TreeGrafter"/>
</dbReference>
<dbReference type="GO" id="GO:0005739">
    <property type="term" value="C:mitochondrion"/>
    <property type="evidence" value="ECO:0007669"/>
    <property type="project" value="TreeGrafter"/>
</dbReference>
<protein>
    <submittedName>
        <fullName evidence="1">Uncharacterized protein</fullName>
    </submittedName>
</protein>
<proteinExistence type="predicted"/>
<comment type="caution">
    <text evidence="1">The sequence shown here is derived from an EMBL/GenBank/DDBJ whole genome shotgun (WGS) entry which is preliminary data.</text>
</comment>
<name>A0A8T0AU55_SILME</name>
<organism evidence="1 2">
    <name type="scientific">Silurus meridionalis</name>
    <name type="common">Southern catfish</name>
    <name type="synonym">Silurus soldatovi meridionalis</name>
    <dbReference type="NCBI Taxonomy" id="175797"/>
    <lineage>
        <taxon>Eukaryota</taxon>
        <taxon>Metazoa</taxon>
        <taxon>Chordata</taxon>
        <taxon>Craniata</taxon>
        <taxon>Vertebrata</taxon>
        <taxon>Euteleostomi</taxon>
        <taxon>Actinopterygii</taxon>
        <taxon>Neopterygii</taxon>
        <taxon>Teleostei</taxon>
        <taxon>Ostariophysi</taxon>
        <taxon>Siluriformes</taxon>
        <taxon>Siluridae</taxon>
        <taxon>Silurus</taxon>
    </lineage>
</organism>
<dbReference type="PROSITE" id="PS01273">
    <property type="entry name" value="COA_TRANSF_1"/>
    <property type="match status" value="1"/>
</dbReference>